<dbReference type="InterPro" id="IPR045076">
    <property type="entry name" value="MutS"/>
</dbReference>
<feature type="transmembrane region" description="Helical" evidence="4">
    <location>
        <begin position="167"/>
        <end position="185"/>
    </location>
</feature>
<evidence type="ECO:0000256" key="2">
    <source>
        <dbReference type="ARBA" id="ARBA00022840"/>
    </source>
</evidence>
<proteinExistence type="predicted"/>
<keyword evidence="3" id="KW-0238">DNA-binding</keyword>
<gene>
    <name evidence="6" type="ORF">ACG0Z3_22715</name>
</gene>
<keyword evidence="1" id="KW-0547">Nucleotide-binding</keyword>
<dbReference type="RefSeq" id="WP_394402207.1">
    <property type="nucleotide sequence ID" value="NZ_JBIGHW010000027.1"/>
</dbReference>
<reference evidence="6 7" key="1">
    <citation type="submission" date="2024-08" db="EMBL/GenBank/DDBJ databases">
        <authorList>
            <person name="Lu H."/>
        </authorList>
    </citation>
    <scope>NUCLEOTIDE SEQUENCE [LARGE SCALE GENOMIC DNA]</scope>
    <source>
        <strain evidence="6 7">LKC17W</strain>
    </source>
</reference>
<keyword evidence="7" id="KW-1185">Reference proteome</keyword>
<dbReference type="Gene3D" id="3.40.50.300">
    <property type="entry name" value="P-loop containing nucleotide triphosphate hydrolases"/>
    <property type="match status" value="1"/>
</dbReference>
<comment type="caution">
    <text evidence="6">The sequence shown here is derived from an EMBL/GenBank/DDBJ whole genome shotgun (WGS) entry which is preliminary data.</text>
</comment>
<dbReference type="InterPro" id="IPR027417">
    <property type="entry name" value="P-loop_NTPase"/>
</dbReference>
<feature type="domain" description="DNA mismatch repair proteins mutS family" evidence="5">
    <location>
        <begin position="336"/>
        <end position="513"/>
    </location>
</feature>
<sequence length="539" mass="59415">MIAQQAGKVLLAEEKRFAHDFISIVFSKEEAKPKPPSRRHLQKFAESREVKVGLRVDEQTVTDLELHAAIQRVFKPCSSGGHYLAYSTLLNGAEDMMALAPLKIEVRQHSQQLDPLLKPLRSCSDDPLPFLFLGARLTPPGWAAHLLIVPIIFLISLLLLRMTQFDAAGWLGIAVSTCAVAYTQIRLHALLISWKSVRKGICTILRAAEGLVESKLTTSDLPLKEIRKVVTRLERSQAGWEWLNEYLNLILLREYRNMSADMALVDSHIDVLRSAYLYSAQVDVLQALSSAPDRLAVPWADIEDEAQATPGELNIEGMIHPGMDLPLKFARIATKNGGAFISGQNAAGKSTLLRATGVNALFMRAFAGGFCTRCSGSVSSVISSITAADSMEDRESLYFAELRRCREILQNIEASHGILVLIDEPFRGTNYLESVSASASALDFIATRARTIVVTHNLALCSMLPSFKRFQVRRSEGVISVEPGVLADPNGLSLFDQVINNEAISLNARRWFEEIASKHISESHAKGTSLELPLANNES</sequence>
<protein>
    <recommendedName>
        <fullName evidence="5">DNA mismatch repair proteins mutS family domain-containing protein</fullName>
    </recommendedName>
</protein>
<evidence type="ECO:0000313" key="7">
    <source>
        <dbReference type="Proteomes" id="UP001606301"/>
    </source>
</evidence>
<dbReference type="Pfam" id="PF00488">
    <property type="entry name" value="MutS_V"/>
    <property type="match status" value="1"/>
</dbReference>
<accession>A0ABW7FQB0</accession>
<organism evidence="6 7">
    <name type="scientific">Pelomonas margarita</name>
    <dbReference type="NCBI Taxonomy" id="3299031"/>
    <lineage>
        <taxon>Bacteria</taxon>
        <taxon>Pseudomonadati</taxon>
        <taxon>Pseudomonadota</taxon>
        <taxon>Betaproteobacteria</taxon>
        <taxon>Burkholderiales</taxon>
        <taxon>Sphaerotilaceae</taxon>
        <taxon>Roseateles</taxon>
    </lineage>
</organism>
<dbReference type="EMBL" id="JBIGHW010000027">
    <property type="protein sequence ID" value="MFG6443510.1"/>
    <property type="molecule type" value="Genomic_DNA"/>
</dbReference>
<keyword evidence="4" id="KW-1133">Transmembrane helix</keyword>
<keyword evidence="4" id="KW-0812">Transmembrane</keyword>
<keyword evidence="4" id="KW-0472">Membrane</keyword>
<feature type="transmembrane region" description="Helical" evidence="4">
    <location>
        <begin position="142"/>
        <end position="160"/>
    </location>
</feature>
<evidence type="ECO:0000256" key="3">
    <source>
        <dbReference type="ARBA" id="ARBA00023125"/>
    </source>
</evidence>
<dbReference type="SUPFAM" id="SSF52540">
    <property type="entry name" value="P-loop containing nucleoside triphosphate hydrolases"/>
    <property type="match status" value="1"/>
</dbReference>
<dbReference type="SMART" id="SM00534">
    <property type="entry name" value="MUTSac"/>
    <property type="match status" value="1"/>
</dbReference>
<keyword evidence="2" id="KW-0067">ATP-binding</keyword>
<evidence type="ECO:0000256" key="1">
    <source>
        <dbReference type="ARBA" id="ARBA00022741"/>
    </source>
</evidence>
<dbReference type="Proteomes" id="UP001606301">
    <property type="component" value="Unassembled WGS sequence"/>
</dbReference>
<dbReference type="PANTHER" id="PTHR11361">
    <property type="entry name" value="DNA MISMATCH REPAIR PROTEIN MUTS FAMILY MEMBER"/>
    <property type="match status" value="1"/>
</dbReference>
<evidence type="ECO:0000313" key="6">
    <source>
        <dbReference type="EMBL" id="MFG6443510.1"/>
    </source>
</evidence>
<name>A0ABW7FQB0_9BURK</name>
<evidence type="ECO:0000259" key="5">
    <source>
        <dbReference type="SMART" id="SM00534"/>
    </source>
</evidence>
<dbReference type="InterPro" id="IPR000432">
    <property type="entry name" value="DNA_mismatch_repair_MutS_C"/>
</dbReference>
<evidence type="ECO:0000256" key="4">
    <source>
        <dbReference type="SAM" id="Phobius"/>
    </source>
</evidence>
<dbReference type="PANTHER" id="PTHR11361:SF152">
    <property type="entry name" value="DNA MISMATCH REPAIR PROTEIN"/>
    <property type="match status" value="1"/>
</dbReference>